<dbReference type="InterPro" id="IPR002801">
    <property type="entry name" value="Asp_carbamoylTrfase_reg"/>
</dbReference>
<dbReference type="GO" id="GO:0009347">
    <property type="term" value="C:aspartate carbamoyltransferase complex"/>
    <property type="evidence" value="ECO:0007669"/>
    <property type="project" value="InterPro"/>
</dbReference>
<dbReference type="InterPro" id="IPR036793">
    <property type="entry name" value="Asp_carbatrfase_reg_N_sf"/>
</dbReference>
<comment type="function">
    <text evidence="4">Involved in allosteric regulation of aspartate carbamoyltransferase.</text>
</comment>
<evidence type="ECO:0000313" key="7">
    <source>
        <dbReference type="EMBL" id="MBO8437725.1"/>
    </source>
</evidence>
<feature type="binding site" evidence="4">
    <location>
        <position position="138"/>
    </location>
    <ligand>
        <name>Zn(2+)</name>
        <dbReference type="ChEBI" id="CHEBI:29105"/>
    </ligand>
</feature>
<reference evidence="7" key="2">
    <citation type="journal article" date="2021" name="PeerJ">
        <title>Extensive microbial diversity within the chicken gut microbiome revealed by metagenomics and culture.</title>
        <authorList>
            <person name="Gilroy R."/>
            <person name="Ravi A."/>
            <person name="Getino M."/>
            <person name="Pursley I."/>
            <person name="Horton D.L."/>
            <person name="Alikhan N.F."/>
            <person name="Baker D."/>
            <person name="Gharbi K."/>
            <person name="Hall N."/>
            <person name="Watson M."/>
            <person name="Adriaenssens E.M."/>
            <person name="Foster-Nyarko E."/>
            <person name="Jarju S."/>
            <person name="Secka A."/>
            <person name="Antonio M."/>
            <person name="Oren A."/>
            <person name="Chaudhuri R.R."/>
            <person name="La Ragione R."/>
            <person name="Hildebrand F."/>
            <person name="Pallen M.J."/>
        </authorList>
    </citation>
    <scope>NUCLEOTIDE SEQUENCE</scope>
    <source>
        <strain evidence="7">G3-4614</strain>
    </source>
</reference>
<evidence type="ECO:0000256" key="2">
    <source>
        <dbReference type="ARBA" id="ARBA00022833"/>
    </source>
</evidence>
<feature type="binding site" evidence="4">
    <location>
        <position position="110"/>
    </location>
    <ligand>
        <name>Zn(2+)</name>
        <dbReference type="ChEBI" id="CHEBI:29105"/>
    </ligand>
</feature>
<evidence type="ECO:0000313" key="8">
    <source>
        <dbReference type="Proteomes" id="UP000823636"/>
    </source>
</evidence>
<dbReference type="GO" id="GO:0046872">
    <property type="term" value="F:metal ion binding"/>
    <property type="evidence" value="ECO:0007669"/>
    <property type="project" value="UniProtKB-KW"/>
</dbReference>
<dbReference type="SUPFAM" id="SSF54893">
    <property type="entry name" value="Aspartate carbamoyltransferase, Regulatory-chain, N-terminal domain"/>
    <property type="match status" value="1"/>
</dbReference>
<evidence type="ECO:0000256" key="4">
    <source>
        <dbReference type="HAMAP-Rule" id="MF_00002"/>
    </source>
</evidence>
<keyword evidence="3 4" id="KW-0665">Pyrimidine biosynthesis</keyword>
<dbReference type="InterPro" id="IPR036792">
    <property type="entry name" value="Asp_carbatrfase_reg_C_sf"/>
</dbReference>
<dbReference type="SUPFAM" id="SSF57825">
    <property type="entry name" value="Aspartate carbamoyltransferase, Regulatory-chain, C-terminal domain"/>
    <property type="match status" value="1"/>
</dbReference>
<dbReference type="EMBL" id="JADIMW010000024">
    <property type="protein sequence ID" value="MBO8437725.1"/>
    <property type="molecule type" value="Genomic_DNA"/>
</dbReference>
<feature type="domain" description="Aspartate carbamoyltransferase regulatory subunit N-terminal" evidence="5">
    <location>
        <begin position="8"/>
        <end position="99"/>
    </location>
</feature>
<evidence type="ECO:0000259" key="5">
    <source>
        <dbReference type="Pfam" id="PF01948"/>
    </source>
</evidence>
<evidence type="ECO:0000256" key="1">
    <source>
        <dbReference type="ARBA" id="ARBA00022723"/>
    </source>
</evidence>
<comment type="subunit">
    <text evidence="4">Contains catalytic and regulatory chains.</text>
</comment>
<evidence type="ECO:0000259" key="6">
    <source>
        <dbReference type="Pfam" id="PF02748"/>
    </source>
</evidence>
<dbReference type="AlphaFoldDB" id="A0A9D9E4E2"/>
<dbReference type="NCBIfam" id="TIGR00240">
    <property type="entry name" value="ATCase_reg"/>
    <property type="match status" value="1"/>
</dbReference>
<accession>A0A9D9E4E2</accession>
<feature type="binding site" evidence="4">
    <location>
        <position position="141"/>
    </location>
    <ligand>
        <name>Zn(2+)</name>
        <dbReference type="ChEBI" id="CHEBI:29105"/>
    </ligand>
</feature>
<comment type="caution">
    <text evidence="7">The sequence shown here is derived from an EMBL/GenBank/DDBJ whole genome shotgun (WGS) entry which is preliminary data.</text>
</comment>
<dbReference type="Pfam" id="PF02748">
    <property type="entry name" value="PyrI_C"/>
    <property type="match status" value="1"/>
</dbReference>
<dbReference type="PANTHER" id="PTHR35805">
    <property type="entry name" value="ASPARTATE CARBAMOYLTRANSFERASE REGULATORY CHAIN"/>
    <property type="match status" value="1"/>
</dbReference>
<dbReference type="Pfam" id="PF01948">
    <property type="entry name" value="PyrI"/>
    <property type="match status" value="1"/>
</dbReference>
<dbReference type="GO" id="GO:0006207">
    <property type="term" value="P:'de novo' pyrimidine nucleobase biosynthetic process"/>
    <property type="evidence" value="ECO:0007669"/>
    <property type="project" value="InterPro"/>
</dbReference>
<organism evidence="7 8">
    <name type="scientific">Candidatus Caccoplasma merdipullorum</name>
    <dbReference type="NCBI Taxonomy" id="2840718"/>
    <lineage>
        <taxon>Bacteria</taxon>
        <taxon>Pseudomonadati</taxon>
        <taxon>Bacteroidota</taxon>
        <taxon>Bacteroidia</taxon>
        <taxon>Bacteroidales</taxon>
        <taxon>Bacteroidaceae</taxon>
        <taxon>Bacteroidaceae incertae sedis</taxon>
        <taxon>Candidatus Caccoplasma</taxon>
    </lineage>
</organism>
<dbReference type="PANTHER" id="PTHR35805:SF1">
    <property type="entry name" value="ASPARTATE CARBAMOYLTRANSFERASE REGULATORY CHAIN"/>
    <property type="match status" value="1"/>
</dbReference>
<name>A0A9D9E4E2_9BACT</name>
<dbReference type="HAMAP" id="MF_00002">
    <property type="entry name" value="Asp_carb_tr_reg"/>
    <property type="match status" value="1"/>
</dbReference>
<keyword evidence="2 4" id="KW-0862">Zinc</keyword>
<evidence type="ECO:0000256" key="3">
    <source>
        <dbReference type="ARBA" id="ARBA00022975"/>
    </source>
</evidence>
<dbReference type="InterPro" id="IPR020545">
    <property type="entry name" value="Asp_carbamoyltransf_reg_N"/>
</dbReference>
<dbReference type="Gene3D" id="3.30.70.140">
    <property type="entry name" value="Aspartate carbamoyltransferase regulatory subunit, N-terminal domain"/>
    <property type="match status" value="1"/>
</dbReference>
<dbReference type="Proteomes" id="UP000823636">
    <property type="component" value="Unassembled WGS sequence"/>
</dbReference>
<sequence>MGELKKELKVAALENGTVIDHIPSDKLFKVVEILKLSDMDKSITIGNNLISKRIGKKGIIKIADTFIEEEEINKIAIIAPKAKINIIRNYEVTEKHEVELPDELHGIIKCNNPKCITNNEPMQTVFYIQDKDSVRVKCKYCEQVINREDIKLT</sequence>
<feature type="domain" description="Aspartate carbamoyltransferase regulatory subunit C-terminal" evidence="6">
    <location>
        <begin position="104"/>
        <end position="150"/>
    </location>
</feature>
<keyword evidence="1 4" id="KW-0479">Metal-binding</keyword>
<dbReference type="GO" id="GO:0006221">
    <property type="term" value="P:pyrimidine nucleotide biosynthetic process"/>
    <property type="evidence" value="ECO:0007669"/>
    <property type="project" value="UniProtKB-UniRule"/>
</dbReference>
<protein>
    <recommendedName>
        <fullName evidence="4">Aspartate carbamoyltransferase regulatory chain</fullName>
    </recommendedName>
</protein>
<comment type="cofactor">
    <cofactor evidence="4">
        <name>Zn(2+)</name>
        <dbReference type="ChEBI" id="CHEBI:29105"/>
    </cofactor>
    <text evidence="4">Binds 1 zinc ion per subunit.</text>
</comment>
<reference evidence="7" key="1">
    <citation type="submission" date="2020-10" db="EMBL/GenBank/DDBJ databases">
        <authorList>
            <person name="Gilroy R."/>
        </authorList>
    </citation>
    <scope>NUCLEOTIDE SEQUENCE</scope>
    <source>
        <strain evidence="7">G3-4614</strain>
    </source>
</reference>
<dbReference type="InterPro" id="IPR020542">
    <property type="entry name" value="Asp_carbamoyltrfase_reg_C"/>
</dbReference>
<proteinExistence type="inferred from homology"/>
<dbReference type="Gene3D" id="2.30.30.20">
    <property type="entry name" value="Aspartate carbamoyltransferase regulatory subunit, C-terminal domain"/>
    <property type="match status" value="1"/>
</dbReference>
<comment type="similarity">
    <text evidence="4">Belongs to the PyrI family.</text>
</comment>
<feature type="binding site" evidence="4">
    <location>
        <position position="115"/>
    </location>
    <ligand>
        <name>Zn(2+)</name>
        <dbReference type="ChEBI" id="CHEBI:29105"/>
    </ligand>
</feature>
<gene>
    <name evidence="4" type="primary">pyrI</name>
    <name evidence="7" type="ORF">IAC54_02355</name>
</gene>